<dbReference type="EMBL" id="CVRI01000006">
    <property type="protein sequence ID" value="CRK88264.1"/>
    <property type="molecule type" value="Genomic_DNA"/>
</dbReference>
<accession>A0A1J1HJM6</accession>
<sequence length="102" mass="11900">MVMRRFKLSLHFSSYNYSFVTGYQSLLALKILLNKQPQHQILLLIIEFTLHITSDIERKKKCKMKSRQDSGNIECQLSTTMTSHVEAQSKVISFMIASHRHD</sequence>
<keyword evidence="2" id="KW-1185">Reference proteome</keyword>
<reference evidence="1 2" key="1">
    <citation type="submission" date="2015-04" db="EMBL/GenBank/DDBJ databases">
        <authorList>
            <person name="Syromyatnikov M.Y."/>
            <person name="Popov V.N."/>
        </authorList>
    </citation>
    <scope>NUCLEOTIDE SEQUENCE [LARGE SCALE GENOMIC DNA]</scope>
</reference>
<gene>
    <name evidence="1" type="ORF">CLUMA_CG002044</name>
</gene>
<evidence type="ECO:0000313" key="2">
    <source>
        <dbReference type="Proteomes" id="UP000183832"/>
    </source>
</evidence>
<evidence type="ECO:0000313" key="1">
    <source>
        <dbReference type="EMBL" id="CRK88264.1"/>
    </source>
</evidence>
<name>A0A1J1HJM6_9DIPT</name>
<proteinExistence type="predicted"/>
<dbReference type="AlphaFoldDB" id="A0A1J1HJM6"/>
<dbReference type="Proteomes" id="UP000183832">
    <property type="component" value="Unassembled WGS sequence"/>
</dbReference>
<protein>
    <submittedName>
        <fullName evidence="1">CLUMA_CG002044, isoform A</fullName>
    </submittedName>
</protein>
<organism evidence="1 2">
    <name type="scientific">Clunio marinus</name>
    <dbReference type="NCBI Taxonomy" id="568069"/>
    <lineage>
        <taxon>Eukaryota</taxon>
        <taxon>Metazoa</taxon>
        <taxon>Ecdysozoa</taxon>
        <taxon>Arthropoda</taxon>
        <taxon>Hexapoda</taxon>
        <taxon>Insecta</taxon>
        <taxon>Pterygota</taxon>
        <taxon>Neoptera</taxon>
        <taxon>Endopterygota</taxon>
        <taxon>Diptera</taxon>
        <taxon>Nematocera</taxon>
        <taxon>Chironomoidea</taxon>
        <taxon>Chironomidae</taxon>
        <taxon>Clunio</taxon>
    </lineage>
</organism>